<protein>
    <submittedName>
        <fullName evidence="2">Flagellar biosynthesis protein</fullName>
    </submittedName>
</protein>
<dbReference type="RefSeq" id="WP_127688873.1">
    <property type="nucleotide sequence ID" value="NZ_RZUL01000001.1"/>
</dbReference>
<dbReference type="EMBL" id="RZUL01000001">
    <property type="protein sequence ID" value="RVT43337.1"/>
    <property type="molecule type" value="Genomic_DNA"/>
</dbReference>
<organism evidence="2 3">
    <name type="scientific">Sphingobium algorifonticola</name>
    <dbReference type="NCBI Taxonomy" id="2008318"/>
    <lineage>
        <taxon>Bacteria</taxon>
        <taxon>Pseudomonadati</taxon>
        <taxon>Pseudomonadota</taxon>
        <taxon>Alphaproteobacteria</taxon>
        <taxon>Sphingomonadales</taxon>
        <taxon>Sphingomonadaceae</taxon>
        <taxon>Sphingobium</taxon>
    </lineage>
</organism>
<evidence type="ECO:0000313" key="2">
    <source>
        <dbReference type="EMBL" id="RVT43337.1"/>
    </source>
</evidence>
<keyword evidence="2" id="KW-0282">Flagellum</keyword>
<proteinExistence type="predicted"/>
<evidence type="ECO:0000259" key="1">
    <source>
        <dbReference type="Pfam" id="PF02108"/>
    </source>
</evidence>
<reference evidence="2 3" key="1">
    <citation type="submission" date="2019-01" db="EMBL/GenBank/DDBJ databases">
        <authorList>
            <person name="Chen W.-M."/>
        </authorList>
    </citation>
    <scope>NUCLEOTIDE SEQUENCE [LARGE SCALE GENOMIC DNA]</scope>
    <source>
        <strain evidence="2 3">TLA-22</strain>
    </source>
</reference>
<dbReference type="OrthoDB" id="7449114at2"/>
<keyword evidence="2" id="KW-0969">Cilium</keyword>
<comment type="caution">
    <text evidence="2">The sequence shown here is derived from an EMBL/GenBank/DDBJ whole genome shotgun (WGS) entry which is preliminary data.</text>
</comment>
<name>A0A437JBQ5_9SPHN</name>
<dbReference type="AlphaFoldDB" id="A0A437JBQ5"/>
<dbReference type="Proteomes" id="UP000282977">
    <property type="component" value="Unassembled WGS sequence"/>
</dbReference>
<accession>A0A437JBQ5</accession>
<dbReference type="Pfam" id="PF02108">
    <property type="entry name" value="FliH"/>
    <property type="match status" value="1"/>
</dbReference>
<feature type="domain" description="Flagellar assembly protein FliH/Type III secretion system HrpE" evidence="1">
    <location>
        <begin position="93"/>
        <end position="204"/>
    </location>
</feature>
<keyword evidence="2" id="KW-0966">Cell projection</keyword>
<sequence length="217" mass="23140">MSNLWRDGSAADAVSVGIGSIGDAVAATRPAFRAFYGDRQDAAPRSLHPAQRPAPPVQEDPIEQARIDAFTMGFEEGCRVTQESIVADQDACARLADALEQLAPASAGTLSTVLSAAVIRLVSQIVGEVAIDEALLLERCQAVAAFIEDSDTRHALHVNAEDLPFIEAVQIGVPVVADPTLRRGSVRLDTADGWIEDGPDVRLSRLKAMLDDMEGRL</sequence>
<evidence type="ECO:0000313" key="3">
    <source>
        <dbReference type="Proteomes" id="UP000282977"/>
    </source>
</evidence>
<gene>
    <name evidence="2" type="ORF">ENE74_01500</name>
</gene>
<keyword evidence="3" id="KW-1185">Reference proteome</keyword>
<dbReference type="InterPro" id="IPR018035">
    <property type="entry name" value="Flagellar_FliH/T3SS_HrpE"/>
</dbReference>